<organism evidence="1 2">
    <name type="scientific">Paenibacillus turicensis</name>
    <dbReference type="NCBI Taxonomy" id="160487"/>
    <lineage>
        <taxon>Bacteria</taxon>
        <taxon>Bacillati</taxon>
        <taxon>Bacillota</taxon>
        <taxon>Bacilli</taxon>
        <taxon>Bacillales</taxon>
        <taxon>Paenibacillaceae</taxon>
        <taxon>Paenibacillus</taxon>
    </lineage>
</organism>
<dbReference type="Proteomes" id="UP001519272">
    <property type="component" value="Unassembled WGS sequence"/>
</dbReference>
<evidence type="ECO:0000313" key="1">
    <source>
        <dbReference type="EMBL" id="MBP1905824.1"/>
    </source>
</evidence>
<dbReference type="EMBL" id="JAGGKG010000010">
    <property type="protein sequence ID" value="MBP1905824.1"/>
    <property type="molecule type" value="Genomic_DNA"/>
</dbReference>
<sequence>MKRFAEQLGEPFSFYSILSEGAPVAVRCPKCKGLAQIIKVKRDSSSFIQVHCTQCMYVQREQAQYRYRASGICDTCERWYNLEINNQKQWGHKHIHINCPYCHELNQTVLQKTQVSCYYKSDIKQGHDPIFNLEYYYKDNYQGKAVWALNLEHLNYLIQYISADLREKPSRFIHRTASYRLPKYMKLAKNRAGIIKLLTKLSEQK</sequence>
<proteinExistence type="predicted"/>
<name>A0ABS4FTB9_9BACL</name>
<evidence type="ECO:0000313" key="2">
    <source>
        <dbReference type="Proteomes" id="UP001519272"/>
    </source>
</evidence>
<keyword evidence="2" id="KW-1185">Reference proteome</keyword>
<comment type="caution">
    <text evidence="1">The sequence shown here is derived from an EMBL/GenBank/DDBJ whole genome shotgun (WGS) entry which is preliminary data.</text>
</comment>
<reference evidence="1 2" key="1">
    <citation type="submission" date="2021-03" db="EMBL/GenBank/DDBJ databases">
        <title>Genomic Encyclopedia of Type Strains, Phase IV (KMG-IV): sequencing the most valuable type-strain genomes for metagenomic binning, comparative biology and taxonomic classification.</title>
        <authorList>
            <person name="Goeker M."/>
        </authorList>
    </citation>
    <scope>NUCLEOTIDE SEQUENCE [LARGE SCALE GENOMIC DNA]</scope>
    <source>
        <strain evidence="1 2">DSM 14349</strain>
    </source>
</reference>
<protein>
    <submittedName>
        <fullName evidence="1">Phage FluMu protein Com</fullName>
    </submittedName>
</protein>
<gene>
    <name evidence="1" type="ORF">J2Z32_002472</name>
</gene>
<dbReference type="RefSeq" id="WP_210089440.1">
    <property type="nucleotide sequence ID" value="NZ_JAGGKG010000010.1"/>
</dbReference>
<accession>A0ABS4FTB9</accession>